<reference evidence="2" key="1">
    <citation type="journal article" date="2017" name="bioRxiv">
        <title>Comparative analysis of the genomes of Stylophora pistillata and Acropora digitifera provides evidence for extensive differences between species of corals.</title>
        <authorList>
            <person name="Voolstra C.R."/>
            <person name="Li Y."/>
            <person name="Liew Y.J."/>
            <person name="Baumgarten S."/>
            <person name="Zoccola D."/>
            <person name="Flot J.-F."/>
            <person name="Tambutte S."/>
            <person name="Allemand D."/>
            <person name="Aranda M."/>
        </authorList>
    </citation>
    <scope>NUCLEOTIDE SEQUENCE [LARGE SCALE GENOMIC DNA]</scope>
</reference>
<comment type="caution">
    <text evidence="1">The sequence shown here is derived from an EMBL/GenBank/DDBJ whole genome shotgun (WGS) entry which is preliminary data.</text>
</comment>
<proteinExistence type="predicted"/>
<accession>A0A2B4R3R3</accession>
<name>A0A2B4R3R3_STYPI</name>
<evidence type="ECO:0000313" key="1">
    <source>
        <dbReference type="EMBL" id="PFX11150.1"/>
    </source>
</evidence>
<keyword evidence="2" id="KW-1185">Reference proteome</keyword>
<evidence type="ECO:0000313" key="2">
    <source>
        <dbReference type="Proteomes" id="UP000225706"/>
    </source>
</evidence>
<dbReference type="Proteomes" id="UP000225706">
    <property type="component" value="Unassembled WGS sequence"/>
</dbReference>
<protein>
    <submittedName>
        <fullName evidence="1">Uncharacterized protein</fullName>
    </submittedName>
</protein>
<dbReference type="AlphaFoldDB" id="A0A2B4R3R3"/>
<organism evidence="1 2">
    <name type="scientific">Stylophora pistillata</name>
    <name type="common">Smooth cauliflower coral</name>
    <dbReference type="NCBI Taxonomy" id="50429"/>
    <lineage>
        <taxon>Eukaryota</taxon>
        <taxon>Metazoa</taxon>
        <taxon>Cnidaria</taxon>
        <taxon>Anthozoa</taxon>
        <taxon>Hexacorallia</taxon>
        <taxon>Scleractinia</taxon>
        <taxon>Astrocoeniina</taxon>
        <taxon>Pocilloporidae</taxon>
        <taxon>Stylophora</taxon>
    </lineage>
</organism>
<gene>
    <name evidence="1" type="ORF">AWC38_SpisGene25333</name>
</gene>
<sequence length="225" mass="24760">MMGASLFTSPITATHLDDEDAVHFQASIRGTQESQDWTYHPNSRQFISPKGQVIEPWNQPKEIRELRQQGYGLDTLESLLASSVLRINSMSNGELTLYLLGRLRGGGGGQSTSRGGGGYNSHDYPSCRNAGPSDRFCRIAPTYTNTDYQQDRQISRETGITTVQLKGTELSETLIMGRPGTVAAAEIEQKQQAVEAPSPTLMVLRCPMIFWPLLKSTLKPLIGSI</sequence>
<feature type="non-terminal residue" evidence="1">
    <location>
        <position position="225"/>
    </location>
</feature>
<dbReference type="EMBL" id="LSMT01003479">
    <property type="protein sequence ID" value="PFX11150.1"/>
    <property type="molecule type" value="Genomic_DNA"/>
</dbReference>